<accession>A0A0J9CWB6</accession>
<dbReference type="InterPro" id="IPR022280">
    <property type="entry name" value="PRTRC_protein-B"/>
</dbReference>
<evidence type="ECO:0000313" key="3">
    <source>
        <dbReference type="Proteomes" id="UP000037029"/>
    </source>
</evidence>
<protein>
    <submittedName>
        <fullName evidence="1">PRTRC system protein B</fullName>
    </submittedName>
</protein>
<dbReference type="Pfam" id="PF14460">
    <property type="entry name" value="Prok-E2_D"/>
    <property type="match status" value="1"/>
</dbReference>
<dbReference type="EMBL" id="JAOCKX010000001">
    <property type="protein sequence ID" value="MDH2129569.1"/>
    <property type="molecule type" value="Genomic_DNA"/>
</dbReference>
<dbReference type="EMBL" id="CP020925">
    <property type="protein sequence ID" value="ATP19189.1"/>
    <property type="molecule type" value="Genomic_DNA"/>
</dbReference>
<dbReference type="Proteomes" id="UP001162318">
    <property type="component" value="Unassembled WGS sequence"/>
</dbReference>
<gene>
    <name evidence="1" type="ORF">BV87_12805</name>
    <name evidence="2" type="ORF">N5J77_00415</name>
</gene>
<dbReference type="AlphaFoldDB" id="A0A0J9CWB6"/>
<dbReference type="RefSeq" id="WP_048938830.1">
    <property type="nucleotide sequence ID" value="NZ_CP020925.1"/>
</dbReference>
<reference evidence="2" key="2">
    <citation type="submission" date="2022-09" db="EMBL/GenBank/DDBJ databases">
        <title>Intensive care unit water sources are persistently colonized with multi-drug resistant bacteria and are the site of extensive horizontal gene transfer of antibiotic resistance genes.</title>
        <authorList>
            <person name="Diorio-Toth L."/>
        </authorList>
    </citation>
    <scope>NUCLEOTIDE SEQUENCE</scope>
    <source>
        <strain evidence="2">GD03659</strain>
    </source>
</reference>
<sequence>MSDHSTHFEASGGGLVLTNAILLYTNQAPRHLKPCGTAQGDTTAFASIHTVEHDGDGRPTIAAGSPLTRAHLRQWSQALGRTAQPELLPEHVLVAHPDMLAWWVPAKVRLAYFALSDPPADLHALAARTTLPVPYPPHLLIATRHGLGVYALPVNERPDAETPVLHSPILNVFADGRLCWGDIPKPRALSIASIPAYESALFDSWSTHPNPGQDRTIRGKGGLVRLWDDLAARGATRFPVSRLKPFGTGTAGQGIGPRRTAACAVTVGRLIARGRV</sequence>
<organism evidence="1 3">
    <name type="scientific">Sphingobium yanoikuyae</name>
    <name type="common">Sphingomonas yanoikuyae</name>
    <dbReference type="NCBI Taxonomy" id="13690"/>
    <lineage>
        <taxon>Bacteria</taxon>
        <taxon>Pseudomonadati</taxon>
        <taxon>Pseudomonadota</taxon>
        <taxon>Alphaproteobacteria</taxon>
        <taxon>Sphingomonadales</taxon>
        <taxon>Sphingomonadaceae</taxon>
        <taxon>Sphingobium</taxon>
    </lineage>
</organism>
<dbReference type="InterPro" id="IPR032787">
    <property type="entry name" value="Prok-E2_D"/>
</dbReference>
<evidence type="ECO:0000313" key="2">
    <source>
        <dbReference type="EMBL" id="MDH2129569.1"/>
    </source>
</evidence>
<dbReference type="Proteomes" id="UP000037029">
    <property type="component" value="Chromosome"/>
</dbReference>
<dbReference type="NCBIfam" id="TIGR03737">
    <property type="entry name" value="PRTRC_B"/>
    <property type="match status" value="1"/>
</dbReference>
<evidence type="ECO:0000313" key="1">
    <source>
        <dbReference type="EMBL" id="ATP19189.1"/>
    </source>
</evidence>
<reference evidence="1 3" key="1">
    <citation type="submission" date="2017-04" db="EMBL/GenBank/DDBJ databases">
        <title>Characterization, genome and methylation analysis of a phthalic acid esters degrading strain Sphingobium yanoikuyae SHJ.</title>
        <authorList>
            <person name="Feng L."/>
        </authorList>
    </citation>
    <scope>NUCLEOTIDE SEQUENCE [LARGE SCALE GENOMIC DNA]</scope>
    <source>
        <strain evidence="1 3">SHJ</strain>
    </source>
</reference>
<proteinExistence type="predicted"/>
<name>A0A0J9CWB6_SPHYA</name>